<dbReference type="Proteomes" id="UP000763641">
    <property type="component" value="Unassembled WGS sequence"/>
</dbReference>
<gene>
    <name evidence="3" type="ORF">ILT43_11575</name>
</gene>
<feature type="transmembrane region" description="Helical" evidence="1">
    <location>
        <begin position="48"/>
        <end position="70"/>
    </location>
</feature>
<dbReference type="InterPro" id="IPR051311">
    <property type="entry name" value="DedA_domain"/>
</dbReference>
<dbReference type="PANTHER" id="PTHR42709:SF2">
    <property type="entry name" value="INNER MEMBRANE PROTEIN YOHD"/>
    <property type="match status" value="1"/>
</dbReference>
<dbReference type="Pfam" id="PF09335">
    <property type="entry name" value="VTT_dom"/>
    <property type="match status" value="1"/>
</dbReference>
<protein>
    <submittedName>
        <fullName evidence="3">DedA family protein</fullName>
    </submittedName>
</protein>
<comment type="caution">
    <text evidence="3">The sequence shown here is derived from an EMBL/GenBank/DDBJ whole genome shotgun (WGS) entry which is preliminary data.</text>
</comment>
<name>A0ABS2D7V6_9SPHN</name>
<evidence type="ECO:0000313" key="4">
    <source>
        <dbReference type="Proteomes" id="UP000763641"/>
    </source>
</evidence>
<keyword evidence="1" id="KW-1133">Transmembrane helix</keyword>
<dbReference type="EMBL" id="JAFEMC010000003">
    <property type="protein sequence ID" value="MBM6577017.1"/>
    <property type="molecule type" value="Genomic_DNA"/>
</dbReference>
<feature type="transmembrane region" description="Helical" evidence="1">
    <location>
        <begin position="12"/>
        <end position="28"/>
    </location>
</feature>
<dbReference type="InterPro" id="IPR032816">
    <property type="entry name" value="VTT_dom"/>
</dbReference>
<evidence type="ECO:0000259" key="2">
    <source>
        <dbReference type="Pfam" id="PF09335"/>
    </source>
</evidence>
<reference evidence="3 4" key="1">
    <citation type="submission" date="2020-12" db="EMBL/GenBank/DDBJ databases">
        <title>Sphingomonas sp.</title>
        <authorList>
            <person name="Kim M.K."/>
        </authorList>
    </citation>
    <scope>NUCLEOTIDE SEQUENCE [LARGE SCALE GENOMIC DNA]</scope>
    <source>
        <strain evidence="3 4">BT552</strain>
    </source>
</reference>
<feature type="domain" description="VTT" evidence="2">
    <location>
        <begin position="30"/>
        <end position="150"/>
    </location>
</feature>
<accession>A0ABS2D7V6</accession>
<proteinExistence type="predicted"/>
<keyword evidence="4" id="KW-1185">Reference proteome</keyword>
<dbReference type="PANTHER" id="PTHR42709">
    <property type="entry name" value="ALKALINE PHOSPHATASE LIKE PROTEIN"/>
    <property type="match status" value="1"/>
</dbReference>
<feature type="transmembrane region" description="Helical" evidence="1">
    <location>
        <begin position="130"/>
        <end position="152"/>
    </location>
</feature>
<keyword evidence="1" id="KW-0472">Membrane</keyword>
<feature type="transmembrane region" description="Helical" evidence="1">
    <location>
        <begin position="164"/>
        <end position="186"/>
    </location>
</feature>
<evidence type="ECO:0000313" key="3">
    <source>
        <dbReference type="EMBL" id="MBM6577017.1"/>
    </source>
</evidence>
<dbReference type="RefSeq" id="WP_204199119.1">
    <property type="nucleotide sequence ID" value="NZ_JAFEMC010000003.1"/>
</dbReference>
<evidence type="ECO:0000256" key="1">
    <source>
        <dbReference type="SAM" id="Phobius"/>
    </source>
</evidence>
<keyword evidence="1" id="KW-0812">Transmembrane</keyword>
<sequence length="189" mass="20256">MATRRRRMTIEALVARYGLAAIFLGAGLEGETAVVTGGVLAHRGLVPLVGVALAAILGSFVADQGFFLFGRHFREHRFVRRIREKPAFAKALDWLERYPRGFIFGYRFVYGIRTVSPIAIGASRIGATTFVAVNAVAAVIWGSLFTGIGYIFGQGLEALVGRVGVGHLLIGAAVVVVAGAVGWRVWRAA</sequence>
<organism evidence="3 4">
    <name type="scientific">Sphingomonas longa</name>
    <dbReference type="NCBI Taxonomy" id="2778730"/>
    <lineage>
        <taxon>Bacteria</taxon>
        <taxon>Pseudomonadati</taxon>
        <taxon>Pseudomonadota</taxon>
        <taxon>Alphaproteobacteria</taxon>
        <taxon>Sphingomonadales</taxon>
        <taxon>Sphingomonadaceae</taxon>
        <taxon>Sphingomonas</taxon>
    </lineage>
</organism>